<dbReference type="Gene3D" id="1.10.950.10">
    <property type="entry name" value="Villin headpiece domain"/>
    <property type="match status" value="1"/>
</dbReference>
<evidence type="ECO:0000313" key="2">
    <source>
        <dbReference type="EMBL" id="KAK7012572.1"/>
    </source>
</evidence>
<dbReference type="PROSITE" id="PS51089">
    <property type="entry name" value="HP"/>
    <property type="match status" value="1"/>
</dbReference>
<protein>
    <recommendedName>
        <fullName evidence="1">HP domain-containing protein</fullName>
    </recommendedName>
</protein>
<accession>A0AAN8WGC8</accession>
<dbReference type="GO" id="GO:0005737">
    <property type="term" value="C:cytoplasm"/>
    <property type="evidence" value="ECO:0007669"/>
    <property type="project" value="TreeGrafter"/>
</dbReference>
<reference evidence="2 3" key="1">
    <citation type="submission" date="2023-11" db="EMBL/GenBank/DDBJ databases">
        <title>Halocaridina rubra genome assembly.</title>
        <authorList>
            <person name="Smith C."/>
        </authorList>
    </citation>
    <scope>NUCLEOTIDE SEQUENCE [LARGE SCALE GENOMIC DNA]</scope>
    <source>
        <strain evidence="2">EP-1</strain>
        <tissue evidence="2">Whole</tissue>
    </source>
</reference>
<dbReference type="PANTHER" id="PTHR11977">
    <property type="entry name" value="VILLIN"/>
    <property type="match status" value="1"/>
</dbReference>
<evidence type="ECO:0000259" key="1">
    <source>
        <dbReference type="PROSITE" id="PS51089"/>
    </source>
</evidence>
<dbReference type="Pfam" id="PF02209">
    <property type="entry name" value="VHP"/>
    <property type="match status" value="1"/>
</dbReference>
<dbReference type="SUPFAM" id="SSF55753">
    <property type="entry name" value="Actin depolymerizing proteins"/>
    <property type="match status" value="3"/>
</dbReference>
<dbReference type="EMBL" id="JAXCGZ010023421">
    <property type="protein sequence ID" value="KAK7012572.1"/>
    <property type="molecule type" value="Genomic_DNA"/>
</dbReference>
<dbReference type="InterPro" id="IPR007122">
    <property type="entry name" value="Villin/Gelsolin"/>
</dbReference>
<dbReference type="PANTHER" id="PTHR11977:SF45">
    <property type="entry name" value="SUPERVILLIN"/>
    <property type="match status" value="1"/>
</dbReference>
<comment type="caution">
    <text evidence="2">The sequence shown here is derived from an EMBL/GenBank/DDBJ whole genome shotgun (WGS) entry which is preliminary data.</text>
</comment>
<dbReference type="AlphaFoldDB" id="A0AAN8WGC8"/>
<dbReference type="SMART" id="SM00262">
    <property type="entry name" value="GEL"/>
    <property type="match status" value="2"/>
</dbReference>
<dbReference type="InterPro" id="IPR029006">
    <property type="entry name" value="ADF-H/Gelsolin-like_dom_sf"/>
</dbReference>
<dbReference type="GO" id="GO:0005546">
    <property type="term" value="F:phosphatidylinositol-4,5-bisphosphate binding"/>
    <property type="evidence" value="ECO:0007669"/>
    <property type="project" value="TreeGrafter"/>
</dbReference>
<gene>
    <name evidence="2" type="ORF">SK128_009367</name>
</gene>
<sequence>MKLLIGLRPDWGLCAKLTENVETILFKEKFIDWPDTAQQSRIMEVKKDLNRYVPPVSELQPCDAQKMLEELPSEPDLVLEMSHLGRGVEYYDEEERRLLTISTNDYKVWHVSEYGKVLMESDINCHLYAGDTYVVRWYYLVTATGRTLQGTPSKHNVTGRSRVAYFFWQGQGSSISDKGASALMTVELDEERGPHIRVSMGMEPPAFLNLFQGALIIHKGHHDSDSNKTSCKLYVVRGDMENEGHLVEVDLNPMFLRSRGCLVLINTNTGSIHLWYGAKALRHTRKVGNRVAHKLCQAPASIMSWRAGITVKMKEQYEGAESREFWEDFGLSSSVESMKSKYFSLLEDEHSYDWTPRVWHLAATPDSFQATEVISAYRVTTLPNPLPVLQSDLYSVPQPALFIIDGGHRLWVWQGWWPTDSSEGDEFSATGSAVLRFNFARRAALETALNYSKLKAKAQAKALAAKSYKKIEVEVDVVEPQLVVAGMEPVEFTNLFPMWTPRHDIATIQELEGRWKQGGQYLVSDILDQLSRTHYSLAELTAQPLPDGADPLHLEVYLSDTEFNDALGMTKDEFYSLQPWKQTEMKKKANLF</sequence>
<dbReference type="Gene3D" id="3.40.20.10">
    <property type="entry name" value="Severin"/>
    <property type="match status" value="3"/>
</dbReference>
<dbReference type="Proteomes" id="UP001381693">
    <property type="component" value="Unassembled WGS sequence"/>
</dbReference>
<dbReference type="SMART" id="SM00153">
    <property type="entry name" value="VHP"/>
    <property type="match status" value="1"/>
</dbReference>
<organism evidence="2 3">
    <name type="scientific">Halocaridina rubra</name>
    <name type="common">Hawaiian red shrimp</name>
    <dbReference type="NCBI Taxonomy" id="373956"/>
    <lineage>
        <taxon>Eukaryota</taxon>
        <taxon>Metazoa</taxon>
        <taxon>Ecdysozoa</taxon>
        <taxon>Arthropoda</taxon>
        <taxon>Crustacea</taxon>
        <taxon>Multicrustacea</taxon>
        <taxon>Malacostraca</taxon>
        <taxon>Eumalacostraca</taxon>
        <taxon>Eucarida</taxon>
        <taxon>Decapoda</taxon>
        <taxon>Pleocyemata</taxon>
        <taxon>Caridea</taxon>
        <taxon>Atyoidea</taxon>
        <taxon>Atyidae</taxon>
        <taxon>Halocaridina</taxon>
    </lineage>
</organism>
<feature type="domain" description="HP" evidence="1">
    <location>
        <begin position="529"/>
        <end position="592"/>
    </location>
</feature>
<dbReference type="GO" id="GO:0051015">
    <property type="term" value="F:actin filament binding"/>
    <property type="evidence" value="ECO:0007669"/>
    <property type="project" value="InterPro"/>
</dbReference>
<proteinExistence type="predicted"/>
<dbReference type="GO" id="GO:0051016">
    <property type="term" value="P:barbed-end actin filament capping"/>
    <property type="evidence" value="ECO:0007669"/>
    <property type="project" value="TreeGrafter"/>
</dbReference>
<name>A0AAN8WGC8_HALRR</name>
<dbReference type="SUPFAM" id="SSF47050">
    <property type="entry name" value="VHP, Villin headpiece domain"/>
    <property type="match status" value="1"/>
</dbReference>
<dbReference type="InterPro" id="IPR003128">
    <property type="entry name" value="Villin_headpiece"/>
</dbReference>
<dbReference type="GO" id="GO:0051014">
    <property type="term" value="P:actin filament severing"/>
    <property type="evidence" value="ECO:0007669"/>
    <property type="project" value="TreeGrafter"/>
</dbReference>
<dbReference type="GO" id="GO:0015629">
    <property type="term" value="C:actin cytoskeleton"/>
    <property type="evidence" value="ECO:0007669"/>
    <property type="project" value="TreeGrafter"/>
</dbReference>
<dbReference type="GO" id="GO:0008154">
    <property type="term" value="P:actin polymerization or depolymerization"/>
    <property type="evidence" value="ECO:0007669"/>
    <property type="project" value="TreeGrafter"/>
</dbReference>
<dbReference type="InterPro" id="IPR036886">
    <property type="entry name" value="Villin_headpiece_dom_sf"/>
</dbReference>
<evidence type="ECO:0000313" key="3">
    <source>
        <dbReference type="Proteomes" id="UP001381693"/>
    </source>
</evidence>
<keyword evidence="3" id="KW-1185">Reference proteome</keyword>